<keyword evidence="3 6" id="KW-0812">Transmembrane</keyword>
<evidence type="ECO:0000256" key="2">
    <source>
        <dbReference type="ARBA" id="ARBA00022475"/>
    </source>
</evidence>
<gene>
    <name evidence="7" type="ORF">S12H4_16074</name>
</gene>
<dbReference type="PANTHER" id="PTHR30294:SF29">
    <property type="entry name" value="MULTIDRUG ABC TRANSPORTER PERMEASE YBHS-RELATED"/>
    <property type="match status" value="1"/>
</dbReference>
<keyword evidence="4 6" id="KW-1133">Transmembrane helix</keyword>
<dbReference type="GO" id="GO:0005886">
    <property type="term" value="C:plasma membrane"/>
    <property type="evidence" value="ECO:0007669"/>
    <property type="project" value="UniProtKB-SubCell"/>
</dbReference>
<accession>X1R5L9</accession>
<evidence type="ECO:0000313" key="7">
    <source>
        <dbReference type="EMBL" id="GAI75833.1"/>
    </source>
</evidence>
<feature type="transmembrane region" description="Helical" evidence="6">
    <location>
        <begin position="142"/>
        <end position="165"/>
    </location>
</feature>
<dbReference type="GO" id="GO:0140359">
    <property type="term" value="F:ABC-type transporter activity"/>
    <property type="evidence" value="ECO:0007669"/>
    <property type="project" value="InterPro"/>
</dbReference>
<feature type="non-terminal residue" evidence="7">
    <location>
        <position position="180"/>
    </location>
</feature>
<feature type="transmembrane region" description="Helical" evidence="6">
    <location>
        <begin position="60"/>
        <end position="86"/>
    </location>
</feature>
<keyword evidence="5 6" id="KW-0472">Membrane</keyword>
<evidence type="ECO:0000256" key="4">
    <source>
        <dbReference type="ARBA" id="ARBA00022989"/>
    </source>
</evidence>
<evidence type="ECO:0008006" key="8">
    <source>
        <dbReference type="Google" id="ProtNLM"/>
    </source>
</evidence>
<comment type="caution">
    <text evidence="7">The sequence shown here is derived from an EMBL/GenBank/DDBJ whole genome shotgun (WGS) entry which is preliminary data.</text>
</comment>
<dbReference type="InterPro" id="IPR051449">
    <property type="entry name" value="ABC-2_transporter_component"/>
</dbReference>
<comment type="subcellular location">
    <subcellularLocation>
        <location evidence="1">Cell membrane</location>
        <topology evidence="1">Multi-pass membrane protein</topology>
    </subcellularLocation>
</comment>
<feature type="transmembrane region" description="Helical" evidence="6">
    <location>
        <begin position="12"/>
        <end position="35"/>
    </location>
</feature>
<evidence type="ECO:0000256" key="1">
    <source>
        <dbReference type="ARBA" id="ARBA00004651"/>
    </source>
</evidence>
<evidence type="ECO:0000256" key="6">
    <source>
        <dbReference type="SAM" id="Phobius"/>
    </source>
</evidence>
<proteinExistence type="predicted"/>
<dbReference type="Pfam" id="PF12679">
    <property type="entry name" value="ABC2_membrane_2"/>
    <property type="match status" value="1"/>
</dbReference>
<organism evidence="7">
    <name type="scientific">marine sediment metagenome</name>
    <dbReference type="NCBI Taxonomy" id="412755"/>
    <lineage>
        <taxon>unclassified sequences</taxon>
        <taxon>metagenomes</taxon>
        <taxon>ecological metagenomes</taxon>
    </lineage>
</organism>
<reference evidence="7" key="1">
    <citation type="journal article" date="2014" name="Front. Microbiol.">
        <title>High frequency of phylogenetically diverse reductive dehalogenase-homologous genes in deep subseafloor sedimentary metagenomes.</title>
        <authorList>
            <person name="Kawai M."/>
            <person name="Futagami T."/>
            <person name="Toyoda A."/>
            <person name="Takaki Y."/>
            <person name="Nishi S."/>
            <person name="Hori S."/>
            <person name="Arai W."/>
            <person name="Tsubouchi T."/>
            <person name="Morono Y."/>
            <person name="Uchiyama I."/>
            <person name="Ito T."/>
            <person name="Fujiyama A."/>
            <person name="Inagaki F."/>
            <person name="Takami H."/>
        </authorList>
    </citation>
    <scope>NUCLEOTIDE SEQUENCE</scope>
    <source>
        <strain evidence="7">Expedition CK06-06</strain>
    </source>
</reference>
<keyword evidence="2" id="KW-1003">Cell membrane</keyword>
<evidence type="ECO:0000256" key="5">
    <source>
        <dbReference type="ARBA" id="ARBA00023136"/>
    </source>
</evidence>
<protein>
    <recommendedName>
        <fullName evidence="8">ABC-2 type transporter domain-containing protein</fullName>
    </recommendedName>
</protein>
<dbReference type="PANTHER" id="PTHR30294">
    <property type="entry name" value="MEMBRANE COMPONENT OF ABC TRANSPORTER YHHJ-RELATED"/>
    <property type="match status" value="1"/>
</dbReference>
<feature type="transmembrane region" description="Helical" evidence="6">
    <location>
        <begin position="107"/>
        <end position="136"/>
    </location>
</feature>
<evidence type="ECO:0000256" key="3">
    <source>
        <dbReference type="ARBA" id="ARBA00022692"/>
    </source>
</evidence>
<dbReference type="EMBL" id="BARW01007756">
    <property type="protein sequence ID" value="GAI75833.1"/>
    <property type="molecule type" value="Genomic_DNA"/>
</dbReference>
<sequence length="180" mass="19144">MIFIIAHKELKTLFASPLAWTLLALMQLVLAWVFLGRLDAFLEMQPQLVQIANPPGVTEIIVAPVFATAAVIFMMATPLLTMRLIAEERQNHTMTFLISAPISMTEIVLGKFLGVMVFFSAVIALVVALSISLLAGGSTLDFGLLLSNTAGLFLVAACFASLGLFMSCLTAQPAIAAAGT</sequence>
<name>X1R5L9_9ZZZZ</name>
<dbReference type="AlphaFoldDB" id="X1R5L9"/>